<proteinExistence type="predicted"/>
<sequence>MSSDLVSQILVIIVRCVAATLIPSRPLVCATDVFDLRSFGDRQGGCASSTTTLPTACNISQGLARSQRSTRSACARLMLARSSFDGARSASRPVPLPSERSDVLQWAIMFLEKGYGHPS</sequence>
<evidence type="ECO:0008006" key="4">
    <source>
        <dbReference type="Google" id="ProtNLM"/>
    </source>
</evidence>
<feature type="chain" id="PRO_5022098814" description="Secreted protein" evidence="1">
    <location>
        <begin position="20"/>
        <end position="119"/>
    </location>
</feature>
<evidence type="ECO:0000256" key="1">
    <source>
        <dbReference type="SAM" id="SignalP"/>
    </source>
</evidence>
<evidence type="ECO:0000313" key="2">
    <source>
        <dbReference type="EMBL" id="TRM70227.1"/>
    </source>
</evidence>
<accession>A0A550CZL6</accession>
<comment type="caution">
    <text evidence="2">The sequence shown here is derived from an EMBL/GenBank/DDBJ whole genome shotgun (WGS) entry which is preliminary data.</text>
</comment>
<organism evidence="2 3">
    <name type="scientific">Schizophyllum amplum</name>
    <dbReference type="NCBI Taxonomy" id="97359"/>
    <lineage>
        <taxon>Eukaryota</taxon>
        <taxon>Fungi</taxon>
        <taxon>Dikarya</taxon>
        <taxon>Basidiomycota</taxon>
        <taxon>Agaricomycotina</taxon>
        <taxon>Agaricomycetes</taxon>
        <taxon>Agaricomycetidae</taxon>
        <taxon>Agaricales</taxon>
        <taxon>Schizophyllaceae</taxon>
        <taxon>Schizophyllum</taxon>
    </lineage>
</organism>
<feature type="signal peptide" evidence="1">
    <location>
        <begin position="1"/>
        <end position="19"/>
    </location>
</feature>
<evidence type="ECO:0000313" key="3">
    <source>
        <dbReference type="Proteomes" id="UP000320762"/>
    </source>
</evidence>
<dbReference type="AlphaFoldDB" id="A0A550CZL6"/>
<name>A0A550CZL6_9AGAR</name>
<gene>
    <name evidence="2" type="ORF">BD626DRAFT_476695</name>
</gene>
<dbReference type="Proteomes" id="UP000320762">
    <property type="component" value="Unassembled WGS sequence"/>
</dbReference>
<reference evidence="2 3" key="1">
    <citation type="journal article" date="2019" name="New Phytol.">
        <title>Comparative genomics reveals unique wood-decay strategies and fruiting body development in the Schizophyllaceae.</title>
        <authorList>
            <person name="Almasi E."/>
            <person name="Sahu N."/>
            <person name="Krizsan K."/>
            <person name="Balint B."/>
            <person name="Kovacs G.M."/>
            <person name="Kiss B."/>
            <person name="Cseklye J."/>
            <person name="Drula E."/>
            <person name="Henrissat B."/>
            <person name="Nagy I."/>
            <person name="Chovatia M."/>
            <person name="Adam C."/>
            <person name="LaButti K."/>
            <person name="Lipzen A."/>
            <person name="Riley R."/>
            <person name="Grigoriev I.V."/>
            <person name="Nagy L.G."/>
        </authorList>
    </citation>
    <scope>NUCLEOTIDE SEQUENCE [LARGE SCALE GENOMIC DNA]</scope>
    <source>
        <strain evidence="2 3">NL-1724</strain>
    </source>
</reference>
<keyword evidence="1" id="KW-0732">Signal</keyword>
<dbReference type="EMBL" id="VDMD01000001">
    <property type="protein sequence ID" value="TRM70227.1"/>
    <property type="molecule type" value="Genomic_DNA"/>
</dbReference>
<keyword evidence="3" id="KW-1185">Reference proteome</keyword>
<protein>
    <recommendedName>
        <fullName evidence="4">Secreted protein</fullName>
    </recommendedName>
</protein>